<feature type="transmembrane region" description="Helical" evidence="1">
    <location>
        <begin position="134"/>
        <end position="150"/>
    </location>
</feature>
<keyword evidence="1" id="KW-0472">Membrane</keyword>
<dbReference type="AlphaFoldDB" id="A0A846TKD1"/>
<organism evidence="2 3">
    <name type="scientific">Mesobacillus selenatarsenatis</name>
    <dbReference type="NCBI Taxonomy" id="388741"/>
    <lineage>
        <taxon>Bacteria</taxon>
        <taxon>Bacillati</taxon>
        <taxon>Bacillota</taxon>
        <taxon>Bacilli</taxon>
        <taxon>Bacillales</taxon>
        <taxon>Bacillaceae</taxon>
        <taxon>Mesobacillus</taxon>
    </lineage>
</organism>
<evidence type="ECO:0000313" key="3">
    <source>
        <dbReference type="Proteomes" id="UP000587942"/>
    </source>
</evidence>
<reference evidence="2 3" key="1">
    <citation type="submission" date="2020-03" db="EMBL/GenBank/DDBJ databases">
        <authorList>
            <person name="Sun Q."/>
        </authorList>
    </citation>
    <scope>NUCLEOTIDE SEQUENCE [LARGE SCALE GENOMIC DNA]</scope>
    <source>
        <strain evidence="2 3">KACC 21451</strain>
    </source>
</reference>
<feature type="transmembrane region" description="Helical" evidence="1">
    <location>
        <begin position="12"/>
        <end position="29"/>
    </location>
</feature>
<protein>
    <submittedName>
        <fullName evidence="2">Uncharacterized protein</fullName>
    </submittedName>
</protein>
<accession>A0A846TKD1</accession>
<dbReference type="Proteomes" id="UP000587942">
    <property type="component" value="Unassembled WGS sequence"/>
</dbReference>
<sequence length="277" mass="33017">MRKNKPIKKNSIPFLLLAVAHVLLFIIFAKRSRQKNIWILLLSNIGMAYLFEYPVLNLFKGYTYKPLILKKRIHDQILGAIFSQALYVPITATLLSVYRKNRYWKLGTTLIYYGIEHLFIHLKIYKAYWWKPSYTLFFMNIYFYISDWFYKELNAKKEWALVIAQYLATEVIGVTLLFISAVNRKVRFGRGIHHSWREHFIIAPLYSMIRSIFLVKSSSRPGLMPRFTMFLGSFFTDMLLERIGLVKFRLNKVWSIAFHAVMIIVSRFLYLKIRLKK</sequence>
<name>A0A846TKD1_9BACI</name>
<keyword evidence="1" id="KW-0812">Transmembrane</keyword>
<dbReference type="EMBL" id="JAAVUM010000002">
    <property type="protein sequence ID" value="NKE04495.1"/>
    <property type="molecule type" value="Genomic_DNA"/>
</dbReference>
<feature type="transmembrane region" description="Helical" evidence="1">
    <location>
        <begin position="76"/>
        <end position="98"/>
    </location>
</feature>
<evidence type="ECO:0000256" key="1">
    <source>
        <dbReference type="SAM" id="Phobius"/>
    </source>
</evidence>
<dbReference type="RefSeq" id="WP_167831016.1">
    <property type="nucleotide sequence ID" value="NZ_JAAVUM010000002.1"/>
</dbReference>
<feature type="transmembrane region" description="Helical" evidence="1">
    <location>
        <begin position="36"/>
        <end position="56"/>
    </location>
</feature>
<keyword evidence="1" id="KW-1133">Transmembrane helix</keyword>
<proteinExistence type="predicted"/>
<feature type="transmembrane region" description="Helical" evidence="1">
    <location>
        <begin position="199"/>
        <end position="215"/>
    </location>
</feature>
<evidence type="ECO:0000313" key="2">
    <source>
        <dbReference type="EMBL" id="NKE04495.1"/>
    </source>
</evidence>
<gene>
    <name evidence="2" type="ORF">GWK17_03225</name>
</gene>
<comment type="caution">
    <text evidence="2">The sequence shown here is derived from an EMBL/GenBank/DDBJ whole genome shotgun (WGS) entry which is preliminary data.</text>
</comment>
<feature type="transmembrane region" description="Helical" evidence="1">
    <location>
        <begin position="252"/>
        <end position="270"/>
    </location>
</feature>
<feature type="transmembrane region" description="Helical" evidence="1">
    <location>
        <begin position="159"/>
        <end position="179"/>
    </location>
</feature>